<keyword evidence="3" id="KW-0472">Membrane</keyword>
<evidence type="ECO:0000256" key="1">
    <source>
        <dbReference type="RuleBase" id="RU004349"/>
    </source>
</evidence>
<organism evidence="5 6">
    <name type="scientific">Dermatophagoides pteronyssinus</name>
    <name type="common">European house dust mite</name>
    <dbReference type="NCBI Taxonomy" id="6956"/>
    <lineage>
        <taxon>Eukaryota</taxon>
        <taxon>Metazoa</taxon>
        <taxon>Ecdysozoa</taxon>
        <taxon>Arthropoda</taxon>
        <taxon>Chelicerata</taxon>
        <taxon>Arachnida</taxon>
        <taxon>Acari</taxon>
        <taxon>Acariformes</taxon>
        <taxon>Sarcoptiformes</taxon>
        <taxon>Astigmata</taxon>
        <taxon>Psoroptidia</taxon>
        <taxon>Analgoidea</taxon>
        <taxon>Pyroglyphidae</taxon>
        <taxon>Dermatophagoidinae</taxon>
        <taxon>Dermatophagoides</taxon>
    </lineage>
</organism>
<feature type="transmembrane region" description="Helical" evidence="3">
    <location>
        <begin position="339"/>
        <end position="363"/>
    </location>
</feature>
<dbReference type="Pfam" id="PF00344">
    <property type="entry name" value="SecY"/>
    <property type="match status" value="1"/>
</dbReference>
<dbReference type="Pfam" id="PF10559">
    <property type="entry name" value="Plug_translocon"/>
    <property type="match status" value="1"/>
</dbReference>
<sequence length="572" mass="63683">MNTTTSSKTINEESIDDPHDVENKGNNISQKTKFAKDACKNFNVLCTVQSSQNEVKASDIVTENAKLKSQVSTEKDSISAENTVFSNMEDIQNALLNSNLFPERLNFIVVRVLDITKPLSGILPSIRTPKRPVSGNEKIFWTLVCLFIFLVCSQIPIFGVTMNSSADPFYWARVMLASNKGSLMELGISPIMTASMIMHFLVGLKAIACDMSLSEDRELYNDAQKWLSLVICFGTSIAYVLSGAFGKISLFVSVIIITQLLTSGVIVMLMDDLLTKGYGFGGGVSMFITTSICEKLVWSMFSPTTLHTKNGTEFEGAFVALMHFLIVRKNKLIALKEAFYRESAINITNVLATLTMLGVIIYLQCFRVDIPIKHRTNGGQVGVFPVKLFYTHSSSMLIETTLTSHLFYLSHVLYRQMRSNPFVNLLGQWQELPNGRKKPIGGLSYYIHPPMSAKDYVTQPFHTVIYVLFVIISCAFISKLYLDISNTGPREVTKQIRDAGFTIRGQRETSIYNVFQSIIPTAAVLSGVLLAVLTIMADFFGVIGGGTGLLVTVTTIYHFYEQIYREYKTTDA</sequence>
<dbReference type="Proteomes" id="UP000515146">
    <property type="component" value="Unplaced"/>
</dbReference>
<keyword evidence="3" id="KW-0812">Transmembrane</keyword>
<reference evidence="6" key="1">
    <citation type="submission" date="2025-08" db="UniProtKB">
        <authorList>
            <consortium name="RefSeq"/>
        </authorList>
    </citation>
    <scope>IDENTIFICATION</scope>
    <source>
        <strain evidence="6">Airmid</strain>
    </source>
</reference>
<feature type="transmembrane region" description="Helical" evidence="3">
    <location>
        <begin position="182"/>
        <end position="204"/>
    </location>
</feature>
<feature type="domain" description="Translocon Sec61/SecY plug" evidence="4">
    <location>
        <begin position="147"/>
        <end position="181"/>
    </location>
</feature>
<feature type="transmembrane region" description="Helical" evidence="3">
    <location>
        <begin position="511"/>
        <end position="533"/>
    </location>
</feature>
<gene>
    <name evidence="6" type="primary">LOC113796717</name>
</gene>
<dbReference type="PANTHER" id="PTHR10906">
    <property type="entry name" value="SECY/SEC61-ALPHA FAMILY MEMBER"/>
    <property type="match status" value="1"/>
</dbReference>
<keyword evidence="5" id="KW-1185">Reference proteome</keyword>
<evidence type="ECO:0000313" key="5">
    <source>
        <dbReference type="Proteomes" id="UP000515146"/>
    </source>
</evidence>
<evidence type="ECO:0000313" key="6">
    <source>
        <dbReference type="RefSeq" id="XP_027202820.1"/>
    </source>
</evidence>
<dbReference type="KEGG" id="dpte:113796717"/>
<dbReference type="GO" id="GO:0016020">
    <property type="term" value="C:membrane"/>
    <property type="evidence" value="ECO:0007669"/>
    <property type="project" value="InterPro"/>
</dbReference>
<dbReference type="Gene3D" id="1.10.3370.10">
    <property type="entry name" value="SecY subunit domain"/>
    <property type="match status" value="1"/>
</dbReference>
<feature type="transmembrane region" description="Helical" evidence="3">
    <location>
        <begin position="139"/>
        <end position="162"/>
    </location>
</feature>
<dbReference type="RefSeq" id="XP_027202820.1">
    <property type="nucleotide sequence ID" value="XM_027347019.1"/>
</dbReference>
<dbReference type="InterPro" id="IPR019561">
    <property type="entry name" value="Translocon_Sec61/SecY_plug_dom"/>
</dbReference>
<evidence type="ECO:0000259" key="4">
    <source>
        <dbReference type="Pfam" id="PF10559"/>
    </source>
</evidence>
<feature type="transmembrane region" description="Helical" evidence="3">
    <location>
        <begin position="539"/>
        <end position="560"/>
    </location>
</feature>
<comment type="similarity">
    <text evidence="1">Belongs to the SecY/SEC61-alpha family.</text>
</comment>
<name>A0A6P6YC12_DERPT</name>
<protein>
    <submittedName>
        <fullName evidence="6">Protein transport protein Sec61 subunit alpha-like</fullName>
    </submittedName>
</protein>
<dbReference type="NCBIfam" id="TIGR00967">
    <property type="entry name" value="3a0501s007"/>
    <property type="match status" value="1"/>
</dbReference>
<evidence type="ECO:0000256" key="3">
    <source>
        <dbReference type="SAM" id="Phobius"/>
    </source>
</evidence>
<proteinExistence type="inferred from homology"/>
<dbReference type="InterPro" id="IPR023201">
    <property type="entry name" value="SecY_dom_sf"/>
</dbReference>
<dbReference type="SUPFAM" id="SSF103491">
    <property type="entry name" value="Preprotein translocase SecY subunit"/>
    <property type="match status" value="1"/>
</dbReference>
<dbReference type="GO" id="GO:0015031">
    <property type="term" value="P:protein transport"/>
    <property type="evidence" value="ECO:0007669"/>
    <property type="project" value="InterPro"/>
</dbReference>
<dbReference type="InParanoid" id="A0A6P6YC12"/>
<feature type="transmembrane region" description="Helical" evidence="3">
    <location>
        <begin position="225"/>
        <end position="242"/>
    </location>
</feature>
<feature type="transmembrane region" description="Helical" evidence="3">
    <location>
        <begin position="248"/>
        <end position="270"/>
    </location>
</feature>
<dbReference type="PRINTS" id="PR00303">
    <property type="entry name" value="SECYTRNLCASE"/>
</dbReference>
<feature type="transmembrane region" description="Helical" evidence="3">
    <location>
        <begin position="461"/>
        <end position="482"/>
    </location>
</feature>
<keyword evidence="3" id="KW-1133">Transmembrane helix</keyword>
<dbReference type="InterPro" id="IPR002208">
    <property type="entry name" value="SecY/SEC61-alpha"/>
</dbReference>
<evidence type="ECO:0000256" key="2">
    <source>
        <dbReference type="SAM" id="MobiDB-lite"/>
    </source>
</evidence>
<dbReference type="OrthoDB" id="420669at2759"/>
<dbReference type="AlphaFoldDB" id="A0A6P6YC12"/>
<feature type="region of interest" description="Disordered" evidence="2">
    <location>
        <begin position="1"/>
        <end position="26"/>
    </location>
</feature>
<accession>A0A6P6YC12</accession>